<feature type="transmembrane region" description="Helical" evidence="7">
    <location>
        <begin position="62"/>
        <end position="81"/>
    </location>
</feature>
<evidence type="ECO:0000256" key="5">
    <source>
        <dbReference type="ARBA" id="ARBA00023136"/>
    </source>
</evidence>
<keyword evidence="5 7" id="KW-0472">Membrane</keyword>
<evidence type="ECO:0000256" key="3">
    <source>
        <dbReference type="ARBA" id="ARBA00022741"/>
    </source>
</evidence>
<dbReference type="PROSITE" id="PS50125">
    <property type="entry name" value="GUANYLATE_CYCLASE_2"/>
    <property type="match status" value="1"/>
</dbReference>
<accession>G2FDC6</accession>
<feature type="domain" description="Guanylate cyclase" evidence="8">
    <location>
        <begin position="239"/>
        <end position="383"/>
    </location>
</feature>
<gene>
    <name evidence="9" type="primary">cya1</name>
    <name evidence="9" type="ORF">TevJSym_ae00690</name>
</gene>
<evidence type="ECO:0000256" key="2">
    <source>
        <dbReference type="ARBA" id="ARBA00022692"/>
    </source>
</evidence>
<name>G2FDC6_9GAMM</name>
<dbReference type="SMART" id="SM00044">
    <property type="entry name" value="CYCc"/>
    <property type="match status" value="1"/>
</dbReference>
<feature type="transmembrane region" description="Helical" evidence="7">
    <location>
        <begin position="93"/>
        <end position="110"/>
    </location>
</feature>
<evidence type="ECO:0000256" key="4">
    <source>
        <dbReference type="ARBA" id="ARBA00022989"/>
    </source>
</evidence>
<dbReference type="GO" id="GO:0016020">
    <property type="term" value="C:membrane"/>
    <property type="evidence" value="ECO:0007669"/>
    <property type="project" value="UniProtKB-SubCell"/>
</dbReference>
<dbReference type="AlphaFoldDB" id="G2FDC6"/>
<dbReference type="Gene3D" id="3.30.70.1230">
    <property type="entry name" value="Nucleotide cyclase"/>
    <property type="match status" value="1"/>
</dbReference>
<dbReference type="PANTHER" id="PTHR11920:SF335">
    <property type="entry name" value="GUANYLATE CYCLASE"/>
    <property type="match status" value="1"/>
</dbReference>
<organism evidence="9 10">
    <name type="scientific">endosymbiont of Tevnia jerichonana</name>
    <name type="common">vent Tica</name>
    <dbReference type="NCBI Taxonomy" id="1049564"/>
    <lineage>
        <taxon>Bacteria</taxon>
        <taxon>Pseudomonadati</taxon>
        <taxon>Pseudomonadota</taxon>
        <taxon>Gammaproteobacteria</taxon>
        <taxon>sulfur-oxidizing symbionts</taxon>
    </lineage>
</organism>
<feature type="transmembrane region" description="Helical" evidence="7">
    <location>
        <begin position="116"/>
        <end position="131"/>
    </location>
</feature>
<dbReference type="CDD" id="cd07302">
    <property type="entry name" value="CHD"/>
    <property type="match status" value="1"/>
</dbReference>
<dbReference type="GO" id="GO:0009190">
    <property type="term" value="P:cyclic nucleotide biosynthetic process"/>
    <property type="evidence" value="ECO:0007669"/>
    <property type="project" value="InterPro"/>
</dbReference>
<evidence type="ECO:0000256" key="1">
    <source>
        <dbReference type="ARBA" id="ARBA00004370"/>
    </source>
</evidence>
<feature type="transmembrane region" description="Helical" evidence="7">
    <location>
        <begin position="34"/>
        <end position="56"/>
    </location>
</feature>
<keyword evidence="6 9" id="KW-0456">Lyase</keyword>
<feature type="transmembrane region" description="Helical" evidence="7">
    <location>
        <begin position="138"/>
        <end position="154"/>
    </location>
</feature>
<dbReference type="Pfam" id="PF00211">
    <property type="entry name" value="Guanylate_cyc"/>
    <property type="match status" value="2"/>
</dbReference>
<dbReference type="PANTHER" id="PTHR11920">
    <property type="entry name" value="GUANYLYL CYCLASE"/>
    <property type="match status" value="1"/>
</dbReference>
<dbReference type="GO" id="GO:0035556">
    <property type="term" value="P:intracellular signal transduction"/>
    <property type="evidence" value="ECO:0007669"/>
    <property type="project" value="InterPro"/>
</dbReference>
<evidence type="ECO:0000256" key="7">
    <source>
        <dbReference type="SAM" id="Phobius"/>
    </source>
</evidence>
<keyword evidence="3" id="KW-0547">Nucleotide-binding</keyword>
<dbReference type="eggNOG" id="COG2114">
    <property type="taxonomic scope" value="Bacteria"/>
</dbReference>
<keyword evidence="10" id="KW-1185">Reference proteome</keyword>
<evidence type="ECO:0000259" key="8">
    <source>
        <dbReference type="PROSITE" id="PS50125"/>
    </source>
</evidence>
<dbReference type="EC" id="4.6.1.1" evidence="9"/>
<dbReference type="GO" id="GO:0004016">
    <property type="term" value="F:adenylate cyclase activity"/>
    <property type="evidence" value="ECO:0007669"/>
    <property type="project" value="UniProtKB-EC"/>
</dbReference>
<dbReference type="InterPro" id="IPR050401">
    <property type="entry name" value="Cyclic_nucleotide_synthase"/>
</dbReference>
<dbReference type="Proteomes" id="UP000005167">
    <property type="component" value="Unassembled WGS sequence"/>
</dbReference>
<dbReference type="InterPro" id="IPR029787">
    <property type="entry name" value="Nucleotide_cyclase"/>
</dbReference>
<evidence type="ECO:0000256" key="6">
    <source>
        <dbReference type="ARBA" id="ARBA00023239"/>
    </source>
</evidence>
<keyword evidence="4 7" id="KW-1133">Transmembrane helix</keyword>
<dbReference type="GO" id="GO:0000166">
    <property type="term" value="F:nucleotide binding"/>
    <property type="evidence" value="ECO:0007669"/>
    <property type="project" value="UniProtKB-KW"/>
</dbReference>
<keyword evidence="2 7" id="KW-0812">Transmembrane</keyword>
<comment type="caution">
    <text evidence="9">The sequence shown here is derived from an EMBL/GenBank/DDBJ whole genome shotgun (WGS) entry which is preliminary data.</text>
</comment>
<dbReference type="EMBL" id="AFZB01000005">
    <property type="protein sequence ID" value="EGW55212.1"/>
    <property type="molecule type" value="Genomic_DNA"/>
</dbReference>
<evidence type="ECO:0000313" key="9">
    <source>
        <dbReference type="EMBL" id="EGW55212.1"/>
    </source>
</evidence>
<comment type="subcellular location">
    <subcellularLocation>
        <location evidence="1">Membrane</location>
    </subcellularLocation>
</comment>
<evidence type="ECO:0000313" key="10">
    <source>
        <dbReference type="Proteomes" id="UP000005167"/>
    </source>
</evidence>
<dbReference type="InterPro" id="IPR001054">
    <property type="entry name" value="A/G_cyclase"/>
</dbReference>
<proteinExistence type="predicted"/>
<dbReference type="SUPFAM" id="SSF55073">
    <property type="entry name" value="Nucleotide cyclase"/>
    <property type="match status" value="2"/>
</dbReference>
<feature type="transmembrane region" description="Helical" evidence="7">
    <location>
        <begin position="166"/>
        <end position="191"/>
    </location>
</feature>
<sequence>MTPTHTPLDRLVAVIRRVGAETVDSEDARLQKTLLVGASLMFILAGLLWGGIYIAFDEPLAGAVPLSYAAVSLFSILLFGLTHHYRLFRVSQLLLILILPFLLQLALGGFVNSSAAILWSLICPFGALLIGQRHHAPWWFLAFLGLVIVSGLIQPDMHPTNNLPPWLVTIFFVANIGTVSAVAFILLHYFVGQESRFLGLLRLEQEKSERLLQNVLPKEIAAILKDKDETIAEHYDSVSILFADIADFTALSDELSPTEMVDLLNEVFSRFDSLVTKYSLEKIRTIGDNYMVVSGAPRPRPDHARLLARLALEMHAYVEEYQRNGRRLNFHIGIGSGPVRSGPVRSGDQRRDWPPEIPLRCLGRRSQYGQPYGKSQGVPGKIQITQDTYELLKDACICVPRGTVLVKGKGEMETWFLEGIKAGHE</sequence>
<reference evidence="9 10" key="1">
    <citation type="journal article" date="2011" name="ISME J.">
        <title>The endosymbionts of the deep-sea tubeworms Riftia pachyptila and Tevnia jerichonana share an identical physiology as revealed by proteogenomic analyses.</title>
        <authorList>
            <person name="Gardebrecht A."/>
            <person name="Markert S."/>
            <person name="Felbeck H."/>
            <person name="Thuermer A."/>
            <person name="Albrecht D."/>
            <person name="Wollherr A."/>
            <person name="Kabisch J."/>
            <person name="Lehmann R."/>
            <person name="Daniel R."/>
            <person name="Liesegang H."/>
            <person name="Hecker M."/>
            <person name="Sievert S.M."/>
            <person name="Schweder T."/>
        </authorList>
    </citation>
    <scope>NUCLEOTIDE SEQUENCE [LARGE SCALE GENOMIC DNA]</scope>
</reference>
<protein>
    <submittedName>
        <fullName evidence="9">Adenylate cyclase</fullName>
        <ecNumber evidence="9">4.6.1.1</ecNumber>
    </submittedName>
</protein>